<feature type="domain" description="Endonuclease/exonuclease/phosphatase" evidence="2">
    <location>
        <begin position="182"/>
        <end position="248"/>
    </location>
</feature>
<dbReference type="AlphaFoldDB" id="A0AAW1HTD7"/>
<dbReference type="Gene3D" id="3.60.10.10">
    <property type="entry name" value="Endonuclease/exonuclease/phosphatase"/>
    <property type="match status" value="1"/>
</dbReference>
<name>A0AAW1HTD7_POPJA</name>
<gene>
    <name evidence="3" type="ORF">QE152_g39573</name>
</gene>
<keyword evidence="4" id="KW-1185">Reference proteome</keyword>
<dbReference type="GO" id="GO:0004519">
    <property type="term" value="F:endonuclease activity"/>
    <property type="evidence" value="ECO:0007669"/>
    <property type="project" value="UniProtKB-KW"/>
</dbReference>
<keyword evidence="3" id="KW-0255">Endonuclease</keyword>
<reference evidence="3 4" key="1">
    <citation type="journal article" date="2024" name="BMC Genomics">
        <title>De novo assembly and annotation of Popillia japonica's genome with initial clues to its potential as an invasive pest.</title>
        <authorList>
            <person name="Cucini C."/>
            <person name="Boschi S."/>
            <person name="Funari R."/>
            <person name="Cardaioli E."/>
            <person name="Iannotti N."/>
            <person name="Marturano G."/>
            <person name="Paoli F."/>
            <person name="Bruttini M."/>
            <person name="Carapelli A."/>
            <person name="Frati F."/>
            <person name="Nardi F."/>
        </authorList>
    </citation>
    <scope>NUCLEOTIDE SEQUENCE [LARGE SCALE GENOMIC DNA]</scope>
    <source>
        <strain evidence="3">DMR45628</strain>
    </source>
</reference>
<dbReference type="Pfam" id="PF03184">
    <property type="entry name" value="DDE_1"/>
    <property type="match status" value="1"/>
</dbReference>
<dbReference type="Proteomes" id="UP001458880">
    <property type="component" value="Unassembled WGS sequence"/>
</dbReference>
<evidence type="ECO:0000259" key="2">
    <source>
        <dbReference type="Pfam" id="PF14529"/>
    </source>
</evidence>
<protein>
    <submittedName>
        <fullName evidence="3">Endonuclease-reverse transcriptase</fullName>
    </submittedName>
</protein>
<evidence type="ECO:0000259" key="1">
    <source>
        <dbReference type="Pfam" id="PF03184"/>
    </source>
</evidence>
<sequence>MDETGLQLNNTPEHVVAIKGSKNVAAVTSSEKGETISITACCNAEGAFTPPVCIFKEKNKKAEFEDGMPTGAGVFMGGKSAYVTKELFLKWLKQQFVPREPVGKVLLLLDGHSAHCSSVETLEADHTPKHLGYRIIRSDGENGQGGVLALIKKSLACAVIEKIQEPRRQAVLLELGDGTGITGVYNSPRKRLTTEALVQLFGRFMRHLVIGDLNAKHENWGNRVNNASGIILNNYMDRRNITIHVPDEPT</sequence>
<dbReference type="InterPro" id="IPR036691">
    <property type="entry name" value="Endo/exonu/phosph_ase_sf"/>
</dbReference>
<dbReference type="GO" id="GO:0003676">
    <property type="term" value="F:nucleic acid binding"/>
    <property type="evidence" value="ECO:0007669"/>
    <property type="project" value="InterPro"/>
</dbReference>
<dbReference type="InterPro" id="IPR004875">
    <property type="entry name" value="DDE_SF_endonuclease_dom"/>
</dbReference>
<evidence type="ECO:0000313" key="3">
    <source>
        <dbReference type="EMBL" id="KAK9679894.1"/>
    </source>
</evidence>
<feature type="domain" description="DDE-1" evidence="1">
    <location>
        <begin position="34"/>
        <end position="120"/>
    </location>
</feature>
<accession>A0AAW1HTD7</accession>
<dbReference type="EMBL" id="JASPKY010000958">
    <property type="protein sequence ID" value="KAK9679894.1"/>
    <property type="molecule type" value="Genomic_DNA"/>
</dbReference>
<comment type="caution">
    <text evidence="3">The sequence shown here is derived from an EMBL/GenBank/DDBJ whole genome shotgun (WGS) entry which is preliminary data.</text>
</comment>
<keyword evidence="3" id="KW-0378">Hydrolase</keyword>
<dbReference type="InterPro" id="IPR005135">
    <property type="entry name" value="Endo/exonuclease/phosphatase"/>
</dbReference>
<dbReference type="Pfam" id="PF14529">
    <property type="entry name" value="Exo_endo_phos_2"/>
    <property type="match status" value="1"/>
</dbReference>
<dbReference type="SUPFAM" id="SSF56219">
    <property type="entry name" value="DNase I-like"/>
    <property type="match status" value="1"/>
</dbReference>
<organism evidence="3 4">
    <name type="scientific">Popillia japonica</name>
    <name type="common">Japanese beetle</name>
    <dbReference type="NCBI Taxonomy" id="7064"/>
    <lineage>
        <taxon>Eukaryota</taxon>
        <taxon>Metazoa</taxon>
        <taxon>Ecdysozoa</taxon>
        <taxon>Arthropoda</taxon>
        <taxon>Hexapoda</taxon>
        <taxon>Insecta</taxon>
        <taxon>Pterygota</taxon>
        <taxon>Neoptera</taxon>
        <taxon>Endopterygota</taxon>
        <taxon>Coleoptera</taxon>
        <taxon>Polyphaga</taxon>
        <taxon>Scarabaeiformia</taxon>
        <taxon>Scarabaeidae</taxon>
        <taxon>Rutelinae</taxon>
        <taxon>Popillia</taxon>
    </lineage>
</organism>
<evidence type="ECO:0000313" key="4">
    <source>
        <dbReference type="Proteomes" id="UP001458880"/>
    </source>
</evidence>
<keyword evidence="3" id="KW-0540">Nuclease</keyword>
<proteinExistence type="predicted"/>